<proteinExistence type="predicted"/>
<evidence type="ECO:0000313" key="1">
    <source>
        <dbReference type="EMBL" id="VFR80920.1"/>
    </source>
</evidence>
<dbReference type="EMBL" id="CAADIO010000004">
    <property type="protein sequence ID" value="VFR80920.1"/>
    <property type="molecule type" value="Genomic_DNA"/>
</dbReference>
<organism evidence="1">
    <name type="scientific">plant metagenome</name>
    <dbReference type="NCBI Taxonomy" id="1297885"/>
    <lineage>
        <taxon>unclassified sequences</taxon>
        <taxon>metagenomes</taxon>
        <taxon>organismal metagenomes</taxon>
    </lineage>
</organism>
<dbReference type="AlphaFoldDB" id="A0A484U3J4"/>
<gene>
    <name evidence="1" type="ORF">RAN3_2487</name>
</gene>
<name>A0A484U3J4_9ZZZZ</name>
<accession>A0A484U3J4</accession>
<sequence length="42" mass="4732">MRRFGCEADDAERYLDLVEEGHSSYHAAVMSGLMDPQEANDD</sequence>
<reference evidence="1" key="1">
    <citation type="submission" date="2019-03" db="EMBL/GenBank/DDBJ databases">
        <authorList>
            <person name="Danneels B."/>
        </authorList>
    </citation>
    <scope>NUCLEOTIDE SEQUENCE</scope>
</reference>
<protein>
    <submittedName>
        <fullName evidence="1">Uncharacterized protein</fullName>
    </submittedName>
</protein>